<keyword evidence="9" id="KW-0238">DNA-binding</keyword>
<evidence type="ECO:0000313" key="16">
    <source>
        <dbReference type="EMBL" id="AAL06654.1"/>
    </source>
</evidence>
<dbReference type="InterPro" id="IPR003439">
    <property type="entry name" value="ABC_transporter-like_ATP-bd"/>
</dbReference>
<dbReference type="Gene3D" id="1.10.8.280">
    <property type="entry name" value="ABC transporter ATPase domain-like"/>
    <property type="match status" value="1"/>
</dbReference>
<dbReference type="GO" id="GO:0004518">
    <property type="term" value="F:nuclease activity"/>
    <property type="evidence" value="ECO:0007669"/>
    <property type="project" value="UniProtKB-KW"/>
</dbReference>
<evidence type="ECO:0000256" key="11">
    <source>
        <dbReference type="ARBA" id="ARBA00038000"/>
    </source>
</evidence>
<evidence type="ECO:0000256" key="7">
    <source>
        <dbReference type="ARBA" id="ARBA00022840"/>
    </source>
</evidence>
<comment type="similarity">
    <text evidence="11">Belongs to the ABC transporter superfamily. UvrA family.</text>
</comment>
<sequence>MYGSQEENSVSVTDPTAGAGKTSGPGDGIRIAGARIHNLKDVSLTIPRNQITVFTGVSGSGKSSIVFDTVAVEAQRQLNSTFSWYIRNQLPKYERPQAEAIENLTTPVIVDQKPVGGNARSTVGTMTDVQPMIRALFARFGTTKDDGPSSLGVSAFSFNDPQGMCPDCDGLGQSIALDLDKMLDRSKSLDDGAVLFPEYKVGSPDWQIWAKSGRLDPAKPIAEYSAEELDTLLRGTGGKVTLKTKSTEFQTNYEGLADRFERLNLKRDLSALSDRKREVIERFVTDGVCPSCRGARLNAAALDVRIDGKNIADYSSMEVRDLTEVLAGVTEPAAAPLAKAARTALERIVSIGLGYLTLDRPTADLSGGEGQRLKMVRHLGSGLAGLTYIFDEPSIGLHPRDVGRLNDLLRALRDKGNTVLVVEHDPDVIEIADHIVDVGPGAGVHGGEIVFEGSFAKLRKAKTRTGEALRRGARVKEEVRPPTGELTVENADLHNLKQVSVAVPTGVLTAVTGVAGSGKSSLISGAFMEAHPDAVFVDQSAIAASSRSTPVSYLGLMDPLRKLFAKETGANASLFSFNSKGSCEECQGRGVIITELAFMDPVTTHCGVCEGRRFKPEVLEHQLRGKSIADVLELPADEAVEFFTEKALLPKLRALVDVGLGYLSLGQPLSSLSGGELQRIKLADQLHRTGTVYVLDEPTTGLHMSDVDTLLKLLDGLVEAGNTVVVIEHNLDVVQQADWIIDLGPDGGREGGEIVFTGTPKDLLAADSSLTGEYLRRHLKAQAG</sequence>
<name>Q8GMI3_STRGL</name>
<dbReference type="GO" id="GO:0003677">
    <property type="term" value="F:DNA binding"/>
    <property type="evidence" value="ECO:0007669"/>
    <property type="project" value="UniProtKB-KW"/>
</dbReference>
<evidence type="ECO:0000256" key="3">
    <source>
        <dbReference type="ARBA" id="ARBA00022737"/>
    </source>
</evidence>
<evidence type="ECO:0000256" key="6">
    <source>
        <dbReference type="ARBA" id="ARBA00022769"/>
    </source>
</evidence>
<dbReference type="EMBL" id="AY048670">
    <property type="protein sequence ID" value="AAL06654.1"/>
    <property type="molecule type" value="Genomic_DNA"/>
</dbReference>
<evidence type="ECO:0000256" key="9">
    <source>
        <dbReference type="ARBA" id="ARBA00023125"/>
    </source>
</evidence>
<comment type="subcellular location">
    <subcellularLocation>
        <location evidence="1">Cytoplasm</location>
    </subcellularLocation>
</comment>
<dbReference type="Gene3D" id="1.20.1580.10">
    <property type="entry name" value="ABC transporter ATPase like domain"/>
    <property type="match status" value="2"/>
</dbReference>
<dbReference type="PROSITE" id="PS50893">
    <property type="entry name" value="ABC_TRANSPORTER_2"/>
    <property type="match status" value="2"/>
</dbReference>
<dbReference type="InterPro" id="IPR027417">
    <property type="entry name" value="P-loop_NTPase"/>
</dbReference>
<evidence type="ECO:0000256" key="1">
    <source>
        <dbReference type="ARBA" id="ARBA00004496"/>
    </source>
</evidence>
<dbReference type="AlphaFoldDB" id="Q8GMI3"/>
<accession>Q8GMI3</accession>
<keyword evidence="2" id="KW-0963">Cytoplasm</keyword>
<feature type="domain" description="ABC transporter" evidence="15">
    <location>
        <begin position="10"/>
        <end position="465"/>
    </location>
</feature>
<keyword evidence="5" id="KW-0227">DNA damage</keyword>
<evidence type="ECO:0000256" key="13">
    <source>
        <dbReference type="ARBA" id="ARBA00042156"/>
    </source>
</evidence>
<proteinExistence type="inferred from homology"/>
<dbReference type="PANTHER" id="PTHR43152">
    <property type="entry name" value="UVRABC SYSTEM PROTEIN A"/>
    <property type="match status" value="1"/>
</dbReference>
<evidence type="ECO:0000256" key="4">
    <source>
        <dbReference type="ARBA" id="ARBA00022741"/>
    </source>
</evidence>
<keyword evidence="4" id="KW-0547">Nucleotide-binding</keyword>
<dbReference type="GO" id="GO:0005737">
    <property type="term" value="C:cytoplasm"/>
    <property type="evidence" value="ECO:0007669"/>
    <property type="project" value="UniProtKB-SubCell"/>
</dbReference>
<evidence type="ECO:0000256" key="2">
    <source>
        <dbReference type="ARBA" id="ARBA00022490"/>
    </source>
</evidence>
<evidence type="ECO:0000256" key="10">
    <source>
        <dbReference type="ARBA" id="ARBA00023204"/>
    </source>
</evidence>
<keyword evidence="3" id="KW-0677">Repeat</keyword>
<evidence type="ECO:0000256" key="12">
    <source>
        <dbReference type="ARBA" id="ARBA00039316"/>
    </source>
</evidence>
<evidence type="ECO:0000259" key="15">
    <source>
        <dbReference type="PROSITE" id="PS50893"/>
    </source>
</evidence>
<dbReference type="GO" id="GO:0005524">
    <property type="term" value="F:ATP binding"/>
    <property type="evidence" value="ECO:0007669"/>
    <property type="project" value="UniProtKB-KW"/>
</dbReference>
<evidence type="ECO:0000256" key="8">
    <source>
        <dbReference type="ARBA" id="ARBA00022881"/>
    </source>
</evidence>
<keyword evidence="7" id="KW-0067">ATP-binding</keyword>
<organism evidence="16">
    <name type="scientific">Streptomyces globisporus</name>
    <dbReference type="NCBI Taxonomy" id="1908"/>
    <lineage>
        <taxon>Bacteria</taxon>
        <taxon>Bacillati</taxon>
        <taxon>Actinomycetota</taxon>
        <taxon>Actinomycetes</taxon>
        <taxon>Kitasatosporales</taxon>
        <taxon>Streptomycetaceae</taxon>
        <taxon>Streptomyces</taxon>
    </lineage>
</organism>
<feature type="compositionally biased region" description="Polar residues" evidence="14">
    <location>
        <begin position="1"/>
        <end position="14"/>
    </location>
</feature>
<dbReference type="GO" id="GO:0006281">
    <property type="term" value="P:DNA repair"/>
    <property type="evidence" value="ECO:0007669"/>
    <property type="project" value="UniProtKB-KW"/>
</dbReference>
<dbReference type="PROSITE" id="PS00211">
    <property type="entry name" value="ABC_TRANSPORTER_1"/>
    <property type="match status" value="1"/>
</dbReference>
<dbReference type="SUPFAM" id="SSF52540">
    <property type="entry name" value="P-loop containing nucleoside triphosphate hydrolases"/>
    <property type="match status" value="2"/>
</dbReference>
<keyword evidence="10" id="KW-0234">DNA repair</keyword>
<feature type="region of interest" description="Disordered" evidence="14">
    <location>
        <begin position="1"/>
        <end position="26"/>
    </location>
</feature>
<keyword evidence="6" id="KW-0228">DNA excision</keyword>
<dbReference type="PANTHER" id="PTHR43152:SF3">
    <property type="entry name" value="UVRABC SYSTEM PROTEIN A"/>
    <property type="match status" value="1"/>
</dbReference>
<evidence type="ECO:0000256" key="14">
    <source>
        <dbReference type="SAM" id="MobiDB-lite"/>
    </source>
</evidence>
<dbReference type="Pfam" id="PF00005">
    <property type="entry name" value="ABC_tran"/>
    <property type="match status" value="1"/>
</dbReference>
<reference evidence="16" key="1">
    <citation type="journal article" date="2002" name="Science">
        <title>Biosynthesis of the enediyne antitumor antibiotic C-1027.</title>
        <authorList>
            <person name="Liu W."/>
            <person name="Christenson S.D."/>
            <person name="Standage S."/>
            <person name="Shen B."/>
        </authorList>
    </citation>
    <scope>NUCLEOTIDE SEQUENCE</scope>
    <source>
        <strain evidence="16">C-1027</strain>
    </source>
</reference>
<keyword evidence="8" id="KW-0267">Excision nuclease</keyword>
<evidence type="ECO:0000256" key="5">
    <source>
        <dbReference type="ARBA" id="ARBA00022763"/>
    </source>
</evidence>
<dbReference type="Gene3D" id="3.40.50.300">
    <property type="entry name" value="P-loop containing nucleotide triphosphate hydrolases"/>
    <property type="match status" value="2"/>
</dbReference>
<dbReference type="InterPro" id="IPR017871">
    <property type="entry name" value="ABC_transporter-like_CS"/>
</dbReference>
<feature type="domain" description="ABC transporter" evidence="15">
    <location>
        <begin position="473"/>
        <end position="770"/>
    </location>
</feature>
<dbReference type="GO" id="GO:0016887">
    <property type="term" value="F:ATP hydrolysis activity"/>
    <property type="evidence" value="ECO:0007669"/>
    <property type="project" value="InterPro"/>
</dbReference>
<protein>
    <recommendedName>
        <fullName evidence="12">UvrABC system protein A</fullName>
    </recommendedName>
    <alternativeName>
        <fullName evidence="13">Excinuclease ABC subunit A</fullName>
    </alternativeName>
</protein>